<evidence type="ECO:0000256" key="15">
    <source>
        <dbReference type="ARBA" id="ARBA00023264"/>
    </source>
</evidence>
<keyword evidence="11 18" id="KW-1133">Transmembrane helix</keyword>
<feature type="transmembrane region" description="Helical" evidence="18">
    <location>
        <begin position="391"/>
        <end position="412"/>
    </location>
</feature>
<dbReference type="Pfam" id="PF01148">
    <property type="entry name" value="CTP_transf_1"/>
    <property type="match status" value="1"/>
</dbReference>
<evidence type="ECO:0000256" key="6">
    <source>
        <dbReference type="ARBA" id="ARBA00012487"/>
    </source>
</evidence>
<protein>
    <recommendedName>
        <fullName evidence="6 16">Phosphatidate cytidylyltransferase</fullName>
        <ecNumber evidence="6 16">2.7.7.41</ecNumber>
    </recommendedName>
</protein>
<dbReference type="InterPro" id="IPR016720">
    <property type="entry name" value="PC_Trfase_euk"/>
</dbReference>
<dbReference type="GeneID" id="91987143"/>
<evidence type="ECO:0000256" key="3">
    <source>
        <dbReference type="ARBA" id="ARBA00005119"/>
    </source>
</evidence>
<sequence length="645" mass="71442">MSSYRGQPLFSGGMYELLGNGAAEHEEVEEVEEAPVEIPSQNPSESQSQTATLSKSARKRLARQASKGANGKSKSNEQSASETESPGTPPVSGKEKFPEAKDEAPASQEAPKQQASTLPKIEHEQSTAGPSQIPALEKQIPDITPKETKPAAAIPEKKEEKKEQKEALKKAETARSSSPPSSKFSPSLPATLPQPTGNALPANRKRKTPQDFTPAGPGNVMNPTSPSKNAVKFEDGLAPGEGKEGEKTIAPKKDRNMIERTIWTFIMIGGFITLLCMGHPYMILLVMVCQTLVYKEVTALFDLRDHGGSKAATPGEQGDSWNKTINWYFFVVANYFLYGESIIYYFKHIVFVDAYFIPFARNHRFISFMLYVVGFVGFVANLQRQYLRQQFALFCWVHISLLLIVVSSHFIVNNILEGLVWFFIPASLVICNDVMAYVCGKLFGKTPLIKLSPKKTVEGFVGAFICTILFGIAWGTFWMRYPYMICPARDLGTNVFSQVTCRPNPVFVWRDFEFTGVAKHVLQTILGHPPPSIPYAPFQIHCLVMATFASLVAPFGGFFASGFKRAFNIKDFGHSIPGHGGMTDRMDCQFMMGLFSYVYYSSLIRIQNVTVGGIMQAVVTSLTQAEQLELLHDLRRFLIGQGVKT</sequence>
<evidence type="ECO:0000256" key="10">
    <source>
        <dbReference type="ARBA" id="ARBA00022695"/>
    </source>
</evidence>
<accession>A0ABR3C548</accession>
<evidence type="ECO:0000256" key="1">
    <source>
        <dbReference type="ARBA" id="ARBA00001698"/>
    </source>
</evidence>
<evidence type="ECO:0000256" key="17">
    <source>
        <dbReference type="SAM" id="MobiDB-lite"/>
    </source>
</evidence>
<keyword evidence="9 16" id="KW-0812">Transmembrane</keyword>
<keyword evidence="15" id="KW-1208">Phospholipid metabolism</keyword>
<evidence type="ECO:0000256" key="5">
    <source>
        <dbReference type="ARBA" id="ARBA00010185"/>
    </source>
</evidence>
<dbReference type="EMBL" id="ATAM02000001">
    <property type="protein sequence ID" value="KAL0255481.1"/>
    <property type="molecule type" value="Genomic_DNA"/>
</dbReference>
<keyword evidence="10 16" id="KW-0548">Nucleotidyltransferase</keyword>
<evidence type="ECO:0000256" key="9">
    <source>
        <dbReference type="ARBA" id="ARBA00022692"/>
    </source>
</evidence>
<feature type="compositionally biased region" description="Polar residues" evidence="17">
    <location>
        <begin position="39"/>
        <end position="55"/>
    </location>
</feature>
<dbReference type="EC" id="2.7.7.41" evidence="6 16"/>
<evidence type="ECO:0000256" key="8">
    <source>
        <dbReference type="ARBA" id="ARBA00022679"/>
    </source>
</evidence>
<dbReference type="PANTHER" id="PTHR13773">
    <property type="entry name" value="PHOSPHATIDATE CYTIDYLYLTRANSFERASE"/>
    <property type="match status" value="1"/>
</dbReference>
<keyword evidence="13 18" id="KW-0472">Membrane</keyword>
<keyword evidence="14" id="KW-0594">Phospholipid biosynthesis</keyword>
<dbReference type="PANTHER" id="PTHR13773:SF8">
    <property type="entry name" value="PHOSPHATIDATE CYTIDYLYLTRANSFERASE, PHOTORECEPTOR-SPECIFIC"/>
    <property type="match status" value="1"/>
</dbReference>
<feature type="transmembrane region" description="Helical" evidence="18">
    <location>
        <begin position="327"/>
        <end position="345"/>
    </location>
</feature>
<evidence type="ECO:0000256" key="11">
    <source>
        <dbReference type="ARBA" id="ARBA00022989"/>
    </source>
</evidence>
<comment type="pathway">
    <text evidence="3 16">Phospholipid metabolism; CDP-diacylglycerol biosynthesis; CDP-diacylglycerol from sn-glycerol 3-phosphate: step 3/3.</text>
</comment>
<keyword evidence="20" id="KW-1185">Reference proteome</keyword>
<feature type="transmembrane region" description="Helical" evidence="18">
    <location>
        <begin position="538"/>
        <end position="560"/>
    </location>
</feature>
<feature type="compositionally biased region" description="Acidic residues" evidence="17">
    <location>
        <begin position="26"/>
        <end position="35"/>
    </location>
</feature>
<dbReference type="PROSITE" id="PS01315">
    <property type="entry name" value="CDS"/>
    <property type="match status" value="1"/>
</dbReference>
<comment type="similarity">
    <text evidence="5 16">Belongs to the CDS family.</text>
</comment>
<evidence type="ECO:0000256" key="7">
    <source>
        <dbReference type="ARBA" id="ARBA00022516"/>
    </source>
</evidence>
<feature type="compositionally biased region" description="Basic and acidic residues" evidence="17">
    <location>
        <begin position="93"/>
        <end position="104"/>
    </location>
</feature>
<evidence type="ECO:0000256" key="4">
    <source>
        <dbReference type="ARBA" id="ARBA00005189"/>
    </source>
</evidence>
<name>A0ABR3C548_9TREE</name>
<comment type="caution">
    <text evidence="19">The sequence shown here is derived from an EMBL/GenBank/DDBJ whole genome shotgun (WGS) entry which is preliminary data.</text>
</comment>
<evidence type="ECO:0000256" key="2">
    <source>
        <dbReference type="ARBA" id="ARBA00004141"/>
    </source>
</evidence>
<comment type="catalytic activity">
    <reaction evidence="1 16">
        <text>a 1,2-diacyl-sn-glycero-3-phosphate + CTP + H(+) = a CDP-1,2-diacyl-sn-glycerol + diphosphate</text>
        <dbReference type="Rhea" id="RHEA:16229"/>
        <dbReference type="ChEBI" id="CHEBI:15378"/>
        <dbReference type="ChEBI" id="CHEBI:33019"/>
        <dbReference type="ChEBI" id="CHEBI:37563"/>
        <dbReference type="ChEBI" id="CHEBI:58332"/>
        <dbReference type="ChEBI" id="CHEBI:58608"/>
        <dbReference type="EC" id="2.7.7.41"/>
    </reaction>
</comment>
<evidence type="ECO:0000256" key="12">
    <source>
        <dbReference type="ARBA" id="ARBA00023098"/>
    </source>
</evidence>
<feature type="compositionally biased region" description="Basic and acidic residues" evidence="17">
    <location>
        <begin position="144"/>
        <end position="173"/>
    </location>
</feature>
<feature type="transmembrane region" description="Helical" evidence="18">
    <location>
        <begin position="365"/>
        <end position="382"/>
    </location>
</feature>
<feature type="compositionally biased region" description="Basic and acidic residues" evidence="17">
    <location>
        <begin position="231"/>
        <end position="251"/>
    </location>
</feature>
<evidence type="ECO:0000313" key="19">
    <source>
        <dbReference type="EMBL" id="KAL0255481.1"/>
    </source>
</evidence>
<proteinExistence type="inferred from homology"/>
<comment type="subcellular location">
    <subcellularLocation>
        <location evidence="2">Membrane</location>
        <topology evidence="2">Multi-pass membrane protein</topology>
    </subcellularLocation>
</comment>
<evidence type="ECO:0000256" key="14">
    <source>
        <dbReference type="ARBA" id="ARBA00023209"/>
    </source>
</evidence>
<organism evidence="19 20">
    <name type="scientific">Cryptococcus tetragattii IND107</name>
    <dbReference type="NCBI Taxonomy" id="1296105"/>
    <lineage>
        <taxon>Eukaryota</taxon>
        <taxon>Fungi</taxon>
        <taxon>Dikarya</taxon>
        <taxon>Basidiomycota</taxon>
        <taxon>Agaricomycotina</taxon>
        <taxon>Tremellomycetes</taxon>
        <taxon>Tremellales</taxon>
        <taxon>Cryptococcaceae</taxon>
        <taxon>Cryptococcus</taxon>
        <taxon>Cryptococcus gattii species complex</taxon>
    </lineage>
</organism>
<feature type="transmembrane region" description="Helical" evidence="18">
    <location>
        <begin position="418"/>
        <end position="439"/>
    </location>
</feature>
<feature type="transmembrane region" description="Helical" evidence="18">
    <location>
        <begin position="460"/>
        <end position="481"/>
    </location>
</feature>
<gene>
    <name evidence="19" type="ORF">I308_100285</name>
</gene>
<comment type="pathway">
    <text evidence="4">Lipid metabolism.</text>
</comment>
<evidence type="ECO:0000256" key="18">
    <source>
        <dbReference type="SAM" id="Phobius"/>
    </source>
</evidence>
<reference evidence="19" key="2">
    <citation type="submission" date="2024-01" db="EMBL/GenBank/DDBJ databases">
        <title>Comparative genomics of Cryptococcus and Kwoniella reveals pathogenesis evolution and contrasting modes of karyotype evolution via chromosome fusion or intercentromeric recombination.</title>
        <authorList>
            <person name="Coelho M.A."/>
            <person name="David-Palma M."/>
            <person name="Shea T."/>
            <person name="Bowers K."/>
            <person name="Mcginley-Smith S."/>
            <person name="Mohammad A.W."/>
            <person name="Gnirke A."/>
            <person name="Yurkov A.M."/>
            <person name="Nowrousian M."/>
            <person name="Sun S."/>
            <person name="Cuomo C.A."/>
            <person name="Heitman J."/>
        </authorList>
    </citation>
    <scope>NUCLEOTIDE SEQUENCE</scope>
    <source>
        <strain evidence="19">IND107</strain>
    </source>
</reference>
<keyword evidence="7" id="KW-0444">Lipid biosynthesis</keyword>
<feature type="transmembrane region" description="Helical" evidence="18">
    <location>
        <begin position="262"/>
        <end position="286"/>
    </location>
</feature>
<dbReference type="RefSeq" id="XP_066616758.1">
    <property type="nucleotide sequence ID" value="XM_066754857.1"/>
</dbReference>
<reference evidence="19" key="1">
    <citation type="submission" date="2015-01" db="EMBL/GenBank/DDBJ databases">
        <authorList>
            <consortium name="The Broad Institute Genomics Platform"/>
            <person name="Cuomo C."/>
            <person name="Litvintseva A."/>
            <person name="Chen Y."/>
            <person name="Heitman J."/>
            <person name="Sun S."/>
            <person name="Springer D."/>
            <person name="Dromer F."/>
            <person name="Young S."/>
            <person name="Zeng Q."/>
            <person name="Gargeya S."/>
            <person name="Abouelleil A."/>
            <person name="Alvarado L."/>
            <person name="Chapman S.B."/>
            <person name="Gainer-Dewar J."/>
            <person name="Goldberg J."/>
            <person name="Griggs A."/>
            <person name="Gujja S."/>
            <person name="Hansen M."/>
            <person name="Howarth C."/>
            <person name="Imamovic A."/>
            <person name="Larimer J."/>
            <person name="Murphy C."/>
            <person name="Naylor J."/>
            <person name="Pearson M."/>
            <person name="Priest M."/>
            <person name="Roberts A."/>
            <person name="Saif S."/>
            <person name="Shea T."/>
            <person name="Sykes S."/>
            <person name="Wortman J."/>
            <person name="Nusbaum C."/>
            <person name="Birren B."/>
        </authorList>
    </citation>
    <scope>NUCLEOTIDE SEQUENCE</scope>
    <source>
        <strain evidence="19">IND107</strain>
    </source>
</reference>
<dbReference type="InterPro" id="IPR000374">
    <property type="entry name" value="PC_trans"/>
</dbReference>
<keyword evidence="12" id="KW-0443">Lipid metabolism</keyword>
<dbReference type="Proteomes" id="UP000054399">
    <property type="component" value="Unassembled WGS sequence"/>
</dbReference>
<keyword evidence="8 16" id="KW-0808">Transferase</keyword>
<feature type="compositionally biased region" description="Low complexity" evidence="17">
    <location>
        <begin position="174"/>
        <end position="189"/>
    </location>
</feature>
<evidence type="ECO:0000256" key="13">
    <source>
        <dbReference type="ARBA" id="ARBA00023136"/>
    </source>
</evidence>
<feature type="region of interest" description="Disordered" evidence="17">
    <location>
        <begin position="1"/>
        <end position="251"/>
    </location>
</feature>
<evidence type="ECO:0000256" key="16">
    <source>
        <dbReference type="RuleBase" id="RU003938"/>
    </source>
</evidence>
<feature type="compositionally biased region" description="Polar residues" evidence="17">
    <location>
        <begin position="72"/>
        <end position="86"/>
    </location>
</feature>
<evidence type="ECO:0000313" key="20">
    <source>
        <dbReference type="Proteomes" id="UP000054399"/>
    </source>
</evidence>